<gene>
    <name evidence="1" type="ORF">FHR60_002721</name>
</gene>
<organism evidence="1 2">
    <name type="scientific">Xanthomonas cannabis</name>
    <dbReference type="NCBI Taxonomy" id="1885674"/>
    <lineage>
        <taxon>Bacteria</taxon>
        <taxon>Pseudomonadati</taxon>
        <taxon>Pseudomonadota</taxon>
        <taxon>Gammaproteobacteria</taxon>
        <taxon>Lysobacterales</taxon>
        <taxon>Lysobacteraceae</taxon>
        <taxon>Xanthomonas</taxon>
    </lineage>
</organism>
<evidence type="ECO:0000313" key="1">
    <source>
        <dbReference type="EMBL" id="MBB4594037.1"/>
    </source>
</evidence>
<dbReference type="EMBL" id="JACHNS010000004">
    <property type="protein sequence ID" value="MBB4594037.1"/>
    <property type="molecule type" value="Genomic_DNA"/>
</dbReference>
<evidence type="ECO:0000313" key="2">
    <source>
        <dbReference type="Proteomes" id="UP000554726"/>
    </source>
</evidence>
<dbReference type="Proteomes" id="UP000554726">
    <property type="component" value="Unassembled WGS sequence"/>
</dbReference>
<dbReference type="RefSeq" id="WP_184441153.1">
    <property type="nucleotide sequence ID" value="NZ_JACHNS010000004.1"/>
</dbReference>
<accession>A0ABR6JMK8</accession>
<reference evidence="1 2" key="1">
    <citation type="submission" date="2020-08" db="EMBL/GenBank/DDBJ databases">
        <title>Studying the diversity of plant-associated saprophytic bacteria and their role in host health and plant-pathogen interactions.</title>
        <authorList>
            <person name="Potnis N."/>
        </authorList>
    </citation>
    <scope>NUCLEOTIDE SEQUENCE [LARGE SCALE GENOMIC DNA]</scope>
    <source>
        <strain evidence="1 2">F16</strain>
    </source>
</reference>
<sequence>MTPSDEFASILMSRGASSAPVVGRWHNLQLRPDLGSGEVLNIGVAFVDENHRVHLQLAHELPRLACLYDDRVDIQSFEKLCTLIQGAYDGRAIEELNLAALSEHTSLSQGRYASGISVREILDRFFEVTVPLARAYSPPGRASRARIIATSTARNLVVQSLVGRMGARIAPFISRAPWTVSGEGEVPRRVEIPIRSPGVLSASVVSVWSKNTHQRKLQLASAGIDLEIIKKTAPDERLGLFVMRPNSEPGYSRRDLEAIDSEIDEARWRLRDMASIKIESEDTYEALSERLEEWVAAA</sequence>
<protein>
    <recommendedName>
        <fullName evidence="3">DUF3037 domain-containing protein</fullName>
    </recommendedName>
</protein>
<comment type="caution">
    <text evidence="1">The sequence shown here is derived from an EMBL/GenBank/DDBJ whole genome shotgun (WGS) entry which is preliminary data.</text>
</comment>
<keyword evidence="2" id="KW-1185">Reference proteome</keyword>
<name>A0ABR6JMK8_9XANT</name>
<proteinExistence type="predicted"/>
<evidence type="ECO:0008006" key="3">
    <source>
        <dbReference type="Google" id="ProtNLM"/>
    </source>
</evidence>